<gene>
    <name evidence="2" type="ORF">FYK55_05200</name>
</gene>
<dbReference type="AlphaFoldDB" id="A0A5M6DFD8"/>
<keyword evidence="2" id="KW-0808">Transferase</keyword>
<keyword evidence="2" id="KW-0489">Methyltransferase</keyword>
<dbReference type="RefSeq" id="WP_150075291.1">
    <property type="nucleotide sequence ID" value="NZ_VWOX01000002.1"/>
</dbReference>
<reference evidence="2 3" key="1">
    <citation type="submission" date="2019-08" db="EMBL/GenBank/DDBJ databases">
        <authorList>
            <person name="Dhanesh K."/>
            <person name="Kumar G."/>
            <person name="Sasikala C."/>
            <person name="Venkata Ramana C."/>
        </authorList>
    </citation>
    <scope>NUCLEOTIDE SEQUENCE [LARGE SCALE GENOMIC DNA]</scope>
    <source>
        <strain evidence="2 3">JC645</strain>
    </source>
</reference>
<keyword evidence="3" id="KW-1185">Reference proteome</keyword>
<dbReference type="PANTHER" id="PTHR43861:SF1">
    <property type="entry name" value="TRANS-ACONITATE 2-METHYLTRANSFERASE"/>
    <property type="match status" value="1"/>
</dbReference>
<dbReference type="GO" id="GO:0008757">
    <property type="term" value="F:S-adenosylmethionine-dependent methyltransferase activity"/>
    <property type="evidence" value="ECO:0007669"/>
    <property type="project" value="InterPro"/>
</dbReference>
<dbReference type="EMBL" id="VWOX01000002">
    <property type="protein sequence ID" value="KAA5546284.1"/>
    <property type="molecule type" value="Genomic_DNA"/>
</dbReference>
<dbReference type="Pfam" id="PF08241">
    <property type="entry name" value="Methyltransf_11"/>
    <property type="match status" value="1"/>
</dbReference>
<evidence type="ECO:0000313" key="2">
    <source>
        <dbReference type="EMBL" id="KAA5546284.1"/>
    </source>
</evidence>
<accession>A0A5M6DFD8</accession>
<dbReference type="PANTHER" id="PTHR43861">
    <property type="entry name" value="TRANS-ACONITATE 2-METHYLTRANSFERASE-RELATED"/>
    <property type="match status" value="1"/>
</dbReference>
<dbReference type="SUPFAM" id="SSF53335">
    <property type="entry name" value="S-adenosyl-L-methionine-dependent methyltransferases"/>
    <property type="match status" value="1"/>
</dbReference>
<dbReference type="SUPFAM" id="SSF158997">
    <property type="entry name" value="Trm112p-like"/>
    <property type="match status" value="1"/>
</dbReference>
<dbReference type="Gene3D" id="2.20.25.10">
    <property type="match status" value="1"/>
</dbReference>
<proteinExistence type="predicted"/>
<comment type="caution">
    <text evidence="2">The sequence shown here is derived from an EMBL/GenBank/DDBJ whole genome shotgun (WGS) entry which is preliminary data.</text>
</comment>
<dbReference type="Gene3D" id="3.40.50.150">
    <property type="entry name" value="Vaccinia Virus protein VP39"/>
    <property type="match status" value="1"/>
</dbReference>
<name>A0A5M6DFD8_9BACT</name>
<dbReference type="CDD" id="cd02440">
    <property type="entry name" value="AdoMet_MTases"/>
    <property type="match status" value="1"/>
</dbReference>
<dbReference type="InterPro" id="IPR013216">
    <property type="entry name" value="Methyltransf_11"/>
</dbReference>
<dbReference type="GO" id="GO:0032259">
    <property type="term" value="P:methylation"/>
    <property type="evidence" value="ECO:0007669"/>
    <property type="project" value="UniProtKB-KW"/>
</dbReference>
<evidence type="ECO:0000259" key="1">
    <source>
        <dbReference type="Pfam" id="PF08241"/>
    </source>
</evidence>
<feature type="domain" description="Methyltransferase type 11" evidence="1">
    <location>
        <begin position="103"/>
        <end position="196"/>
    </location>
</feature>
<protein>
    <submittedName>
        <fullName evidence="2">Methyltransferase domain-containing protein</fullName>
    </submittedName>
</protein>
<organism evidence="2 3">
    <name type="scientific">Roseiconus nitratireducens</name>
    <dbReference type="NCBI Taxonomy" id="2605748"/>
    <lineage>
        <taxon>Bacteria</taxon>
        <taxon>Pseudomonadati</taxon>
        <taxon>Planctomycetota</taxon>
        <taxon>Planctomycetia</taxon>
        <taxon>Pirellulales</taxon>
        <taxon>Pirellulaceae</taxon>
        <taxon>Roseiconus</taxon>
    </lineage>
</organism>
<evidence type="ECO:0000313" key="3">
    <source>
        <dbReference type="Proteomes" id="UP000324479"/>
    </source>
</evidence>
<dbReference type="Proteomes" id="UP000324479">
    <property type="component" value="Unassembled WGS sequence"/>
</dbReference>
<sequence length="324" mass="36665">MKTDLIDLLVCPDCESPLRCESDSTIDGEILNGQLRCNNGHGFPISRGIPRFVDADAYADSFSKQRLYVRRHFRHYEHDRSGDARFTPSTGIPLSDLNQGVSLEIGCGYGRYLDVVQRHGGQIVGVDLSTHSVELAYDFVGRQPGVHIVQCDLFKMPFRRQSFANVFSLGVLHHTPDTEQAFKAIVPYAAADGRVAIWVYHPDRKRVADRWRRYTTRFPHSALYSWCIVNQAAFSWIRALPGGHRFSRLIPGAAPKRGGSNFWQRVMSDFDSLSPEYAHSHREDEVKRWFREAGLDDVEVLDFPTAVCGVQPATERTRDAEVPA</sequence>
<dbReference type="InterPro" id="IPR029063">
    <property type="entry name" value="SAM-dependent_MTases_sf"/>
</dbReference>